<comment type="similarity">
    <text evidence="1 8">Belongs to the glycosyl hydrolase 43 family.</text>
</comment>
<keyword evidence="3" id="KW-0732">Signal</keyword>
<dbReference type="Pfam" id="PF03422">
    <property type="entry name" value="CBM_6"/>
    <property type="match status" value="1"/>
</dbReference>
<keyword evidence="2" id="KW-0624">Polysaccharide degradation</keyword>
<dbReference type="Proteomes" id="UP001348817">
    <property type="component" value="Chromosome"/>
</dbReference>
<dbReference type="GO" id="GO:0030246">
    <property type="term" value="F:carbohydrate binding"/>
    <property type="evidence" value="ECO:0007669"/>
    <property type="project" value="InterPro"/>
</dbReference>
<dbReference type="GO" id="GO:0004553">
    <property type="term" value="F:hydrolase activity, hydrolyzing O-glycosyl compounds"/>
    <property type="evidence" value="ECO:0007669"/>
    <property type="project" value="InterPro"/>
</dbReference>
<dbReference type="InterPro" id="IPR023296">
    <property type="entry name" value="Glyco_hydro_beta-prop_sf"/>
</dbReference>
<accession>A0AAU9CFH5</accession>
<keyword evidence="6 8" id="KW-0326">Glycosidase</keyword>
<dbReference type="PANTHER" id="PTHR43772:SF2">
    <property type="entry name" value="PUTATIVE (AFU_ORTHOLOGUE AFUA_2G04480)-RELATED"/>
    <property type="match status" value="1"/>
</dbReference>
<dbReference type="SMART" id="SM00606">
    <property type="entry name" value="CBD_IV"/>
    <property type="match status" value="1"/>
</dbReference>
<evidence type="ECO:0000256" key="7">
    <source>
        <dbReference type="PIRSR" id="PIRSR606710-2"/>
    </source>
</evidence>
<feature type="site" description="Important for catalytic activity, responsible for pKa modulation of the active site Glu and correct orientation of both the proton donor and substrate" evidence="7">
    <location>
        <position position="167"/>
    </location>
</feature>
<dbReference type="InterPro" id="IPR005084">
    <property type="entry name" value="CBM6"/>
</dbReference>
<proteinExistence type="inferred from homology"/>
<keyword evidence="11" id="KW-1185">Reference proteome</keyword>
<dbReference type="SUPFAM" id="SSF49785">
    <property type="entry name" value="Galactose-binding domain-like"/>
    <property type="match status" value="1"/>
</dbReference>
<keyword evidence="5" id="KW-0119">Carbohydrate metabolism</keyword>
<keyword evidence="2" id="KW-0858">Xylan degradation</keyword>
<dbReference type="InterPro" id="IPR008979">
    <property type="entry name" value="Galactose-bd-like_sf"/>
</dbReference>
<evidence type="ECO:0000313" key="10">
    <source>
        <dbReference type="EMBL" id="BDD10911.1"/>
    </source>
</evidence>
<evidence type="ECO:0000256" key="2">
    <source>
        <dbReference type="ARBA" id="ARBA00022651"/>
    </source>
</evidence>
<evidence type="ECO:0000256" key="3">
    <source>
        <dbReference type="ARBA" id="ARBA00022729"/>
    </source>
</evidence>
<name>A0AAU9CFH5_9BACT</name>
<dbReference type="SUPFAM" id="SSF75005">
    <property type="entry name" value="Arabinanase/levansucrase/invertase"/>
    <property type="match status" value="1"/>
</dbReference>
<evidence type="ECO:0000313" key="11">
    <source>
        <dbReference type="Proteomes" id="UP001348817"/>
    </source>
</evidence>
<dbReference type="AlphaFoldDB" id="A0AAU9CFH5"/>
<evidence type="ECO:0000256" key="6">
    <source>
        <dbReference type="ARBA" id="ARBA00023295"/>
    </source>
</evidence>
<evidence type="ECO:0000256" key="1">
    <source>
        <dbReference type="ARBA" id="ARBA00009865"/>
    </source>
</evidence>
<dbReference type="CDD" id="cd04084">
    <property type="entry name" value="CBM6_xylanase-like"/>
    <property type="match status" value="1"/>
</dbReference>
<dbReference type="Pfam" id="PF04616">
    <property type="entry name" value="Glyco_hydro_43"/>
    <property type="match status" value="1"/>
</dbReference>
<organism evidence="10 11">
    <name type="scientific">Fulvitalea axinellae</name>
    <dbReference type="NCBI Taxonomy" id="1182444"/>
    <lineage>
        <taxon>Bacteria</taxon>
        <taxon>Pseudomonadati</taxon>
        <taxon>Bacteroidota</taxon>
        <taxon>Cytophagia</taxon>
        <taxon>Cytophagales</taxon>
        <taxon>Persicobacteraceae</taxon>
        <taxon>Fulvitalea</taxon>
    </lineage>
</organism>
<dbReference type="CDD" id="cd08990">
    <property type="entry name" value="GH43_AXH_like"/>
    <property type="match status" value="1"/>
</dbReference>
<feature type="domain" description="Cellulose binding type IV" evidence="9">
    <location>
        <begin position="329"/>
        <end position="453"/>
    </location>
</feature>
<dbReference type="GO" id="GO:0045493">
    <property type="term" value="P:xylan catabolic process"/>
    <property type="evidence" value="ECO:0007669"/>
    <property type="project" value="UniProtKB-KW"/>
</dbReference>
<sequence length="453" mass="52301">MSYELNLLFVSIKLFLHTGPEQNEFMKRHFLLTFFIATLSASGFCQNPIIKDIGMSDPHVRVFNDTIYLYSGHDASPEDKTWVMKDWRIFATTDLVNWTHKGTISPKDNYMADDSPDCWAGDASSRNGKYYFYFSDRKRGVGVMVANSPTGPFKDPLGKALVSPLHDPTLFVDDDENQTPYIVYGDKTDAFYIAKLNDDMISVAEQPKPIQINGESWKKAPYWMDKNYLFKHSDCYYLSWGRDYAVSKNVYGPYESVGAVGHGHNLNEYAHGSFFEWQGQFYHIWCHYLRRGYKYRECVISYCHIDDDGKIVTDTDFMDKHATYGVGRYNDSWDRIEAEWFTEISEGIKKRGTRKNGFVLTNIKNGSWIKFANVRFEKPIKIRASLTAINANGTLEFREGSPEGRLLGKFKIRSSHPNSPKLKQTWKKVKNGERDIYIKYSGTGEVELDWIGF</sequence>
<dbReference type="KEGG" id="fax:FUAX_33430"/>
<dbReference type="InterPro" id="IPR006584">
    <property type="entry name" value="Cellulose-bd_IV"/>
</dbReference>
<evidence type="ECO:0000256" key="5">
    <source>
        <dbReference type="ARBA" id="ARBA00023277"/>
    </source>
</evidence>
<evidence type="ECO:0000256" key="8">
    <source>
        <dbReference type="RuleBase" id="RU361187"/>
    </source>
</evidence>
<dbReference type="EMBL" id="AP025314">
    <property type="protein sequence ID" value="BDD10911.1"/>
    <property type="molecule type" value="Genomic_DNA"/>
</dbReference>
<protein>
    <submittedName>
        <fullName evidence="10">Endo-1,4-beta-xylanase</fullName>
    </submittedName>
</protein>
<dbReference type="Gene3D" id="2.115.10.20">
    <property type="entry name" value="Glycosyl hydrolase domain, family 43"/>
    <property type="match status" value="1"/>
</dbReference>
<dbReference type="InterPro" id="IPR006710">
    <property type="entry name" value="Glyco_hydro_43"/>
</dbReference>
<dbReference type="InterPro" id="IPR052176">
    <property type="entry name" value="Glycosyl_Hydrlase_43_Enz"/>
</dbReference>
<dbReference type="Gene3D" id="2.60.120.260">
    <property type="entry name" value="Galactose-binding domain-like"/>
    <property type="match status" value="1"/>
</dbReference>
<evidence type="ECO:0000256" key="4">
    <source>
        <dbReference type="ARBA" id="ARBA00022801"/>
    </source>
</evidence>
<dbReference type="PANTHER" id="PTHR43772">
    <property type="entry name" value="ENDO-1,4-BETA-XYLANASE"/>
    <property type="match status" value="1"/>
</dbReference>
<gene>
    <name evidence="10" type="primary">xynD</name>
    <name evidence="10" type="ORF">FUAX_33430</name>
</gene>
<reference evidence="10 11" key="1">
    <citation type="submission" date="2021-12" db="EMBL/GenBank/DDBJ databases">
        <title>Genome sequencing of bacteria with rrn-lacking chromosome and rrn-plasmid.</title>
        <authorList>
            <person name="Anda M."/>
            <person name="Iwasaki W."/>
        </authorList>
    </citation>
    <scope>NUCLEOTIDE SEQUENCE [LARGE SCALE GENOMIC DNA]</scope>
    <source>
        <strain evidence="10 11">DSM 100852</strain>
    </source>
</reference>
<keyword evidence="4 8" id="KW-0378">Hydrolase</keyword>
<evidence type="ECO:0000259" key="9">
    <source>
        <dbReference type="SMART" id="SM00606"/>
    </source>
</evidence>